<reference evidence="1 2" key="1">
    <citation type="submission" date="2023-01" db="EMBL/GenBank/DDBJ databases">
        <authorList>
            <person name="Whitehead M."/>
        </authorList>
    </citation>
    <scope>NUCLEOTIDE SEQUENCE [LARGE SCALE GENOMIC DNA]</scope>
</reference>
<organism evidence="1 2">
    <name type="scientific">Macrosiphum euphorbiae</name>
    <name type="common">potato aphid</name>
    <dbReference type="NCBI Taxonomy" id="13131"/>
    <lineage>
        <taxon>Eukaryota</taxon>
        <taxon>Metazoa</taxon>
        <taxon>Ecdysozoa</taxon>
        <taxon>Arthropoda</taxon>
        <taxon>Hexapoda</taxon>
        <taxon>Insecta</taxon>
        <taxon>Pterygota</taxon>
        <taxon>Neoptera</taxon>
        <taxon>Paraneoptera</taxon>
        <taxon>Hemiptera</taxon>
        <taxon>Sternorrhyncha</taxon>
        <taxon>Aphidomorpha</taxon>
        <taxon>Aphidoidea</taxon>
        <taxon>Aphididae</taxon>
        <taxon>Macrosiphini</taxon>
        <taxon>Macrosiphum</taxon>
    </lineage>
</organism>
<keyword evidence="2" id="KW-1185">Reference proteome</keyword>
<dbReference type="PANTHER" id="PTHR31025">
    <property type="entry name" value="SI:CH211-196P9.1-RELATED"/>
    <property type="match status" value="1"/>
</dbReference>
<dbReference type="PANTHER" id="PTHR31025:SF9">
    <property type="entry name" value="SI:DKEY-286J15.1"/>
    <property type="match status" value="1"/>
</dbReference>
<sequence length="320" mass="36390">MTLPEVDGYKYVVVAIDYFSKWSEARPLYDKTAVSSLFPDNNDDENSNLQDVSTSFGHTLTDVYSSPNTSVITSVPPSTYTCSVSNDTTNSTNRYSPYNITSNSAVSTRSNDHPKYGSYLPMDWTTETILQLLHTSNDGRYVLADSSTNKGRLSDDGQNALTKLLINFLFQDKCKGTDLYFKKIAKLIVEIFPLEKERVYFIAAKTEGNHQTHAKGKLVDCWRNVARRLRVGAIEFDRKKSVVPLQKPVFSDDLTLAKLWLQDEGLSADFKSVKEKWNLTYDLRRSEILNSDTKLTLFDIFKSWPILKCPRGYELVSTYI</sequence>
<proteinExistence type="predicted"/>
<dbReference type="AlphaFoldDB" id="A0AAV0XR94"/>
<protein>
    <submittedName>
        <fullName evidence="1">Uncharacterized protein</fullName>
    </submittedName>
</protein>
<comment type="caution">
    <text evidence="1">The sequence shown here is derived from an EMBL/GenBank/DDBJ whole genome shotgun (WGS) entry which is preliminary data.</text>
</comment>
<accession>A0AAV0XR94</accession>
<gene>
    <name evidence="1" type="ORF">MEUPH1_LOCUS25066</name>
</gene>
<name>A0AAV0XR94_9HEMI</name>
<dbReference type="Proteomes" id="UP001160148">
    <property type="component" value="Unassembled WGS sequence"/>
</dbReference>
<dbReference type="EMBL" id="CARXXK010000683">
    <property type="protein sequence ID" value="CAI6371010.1"/>
    <property type="molecule type" value="Genomic_DNA"/>
</dbReference>
<evidence type="ECO:0000313" key="2">
    <source>
        <dbReference type="Proteomes" id="UP001160148"/>
    </source>
</evidence>
<evidence type="ECO:0000313" key="1">
    <source>
        <dbReference type="EMBL" id="CAI6371010.1"/>
    </source>
</evidence>